<evidence type="ECO:0000313" key="6">
    <source>
        <dbReference type="Proteomes" id="UP000308199"/>
    </source>
</evidence>
<name>A0A4S4L3F1_9AGAM</name>
<accession>A0A4S4L3F1</accession>
<dbReference type="PANTHER" id="PTHR31001">
    <property type="entry name" value="UNCHARACTERIZED TRANSCRIPTIONAL REGULATORY PROTEIN"/>
    <property type="match status" value="1"/>
</dbReference>
<dbReference type="AlphaFoldDB" id="A0A4S4L3F1"/>
<keyword evidence="2" id="KW-0539">Nucleus</keyword>
<gene>
    <name evidence="5" type="ORF">EW145_g4510</name>
</gene>
<sequence length="589" mass="66209">MILANTEELHDKIESLLERIRLLEDALKTLQSSVSTQPHPLLLNTSVDLLLPAVPIARAQDDSHAVHRRALIEEEEVALLDAFGTLSIGSDGETHYLGQTARADDSDSEDCFEFGRLPREFYSYTWPEAPPPDGLVDENVLGYLPDLNEAYSLCEVYLSYAGWLGLFVSRKELYEDFIAHVYHLPNRPWADTIETCPHRLALLFAIFSLGALFDPARPPYNPESDDYYHLARVSLSFKSAVLETTVHAVLAIMGLHRNSVLWKLDEEISERRHSTFWQLYVMETIAILQDAFGVNTPSYSAILALDRQVRDFGEPQWPSLQYAFDSQQAPPLMKMQHWNILQIKETVLLHLHRSFLIEALSDEQEDPLKSDFSQSLKACFESAYKLIEGLNWINAQCPEISLMRCPTSEYARPAMEKLDNVYVVLQKASNTNRTAQKNVGAIRRLRNIARAALDASRLRVSRGPLPPPQAFMTSTDDSNALERSCGKTQVRVRHVRAPCSGPVSGLSASEEKNVRSSFSQDRRPGVNENWDGRSLSFSSGEDSALSLGSSSSCAIDFSRLYGLSGNNLYPAGSQRLDPTWHNFIQQLGF</sequence>
<comment type="caution">
    <text evidence="5">The sequence shown here is derived from an EMBL/GenBank/DDBJ whole genome shotgun (WGS) entry which is preliminary data.</text>
</comment>
<proteinExistence type="predicted"/>
<dbReference type="OrthoDB" id="424974at2759"/>
<evidence type="ECO:0000256" key="4">
    <source>
        <dbReference type="SAM" id="MobiDB-lite"/>
    </source>
</evidence>
<comment type="subcellular location">
    <subcellularLocation>
        <location evidence="1">Nucleus</location>
    </subcellularLocation>
</comment>
<evidence type="ECO:0000256" key="1">
    <source>
        <dbReference type="ARBA" id="ARBA00004123"/>
    </source>
</evidence>
<evidence type="ECO:0008006" key="7">
    <source>
        <dbReference type="Google" id="ProtNLM"/>
    </source>
</evidence>
<feature type="region of interest" description="Disordered" evidence="4">
    <location>
        <begin position="502"/>
        <end position="530"/>
    </location>
</feature>
<evidence type="ECO:0000313" key="5">
    <source>
        <dbReference type="EMBL" id="THH05829.1"/>
    </source>
</evidence>
<keyword evidence="6" id="KW-1185">Reference proteome</keyword>
<organism evidence="5 6">
    <name type="scientific">Phellinidium pouzarii</name>
    <dbReference type="NCBI Taxonomy" id="167371"/>
    <lineage>
        <taxon>Eukaryota</taxon>
        <taxon>Fungi</taxon>
        <taxon>Dikarya</taxon>
        <taxon>Basidiomycota</taxon>
        <taxon>Agaricomycotina</taxon>
        <taxon>Agaricomycetes</taxon>
        <taxon>Hymenochaetales</taxon>
        <taxon>Hymenochaetaceae</taxon>
        <taxon>Phellinidium</taxon>
    </lineage>
</organism>
<dbReference type="EMBL" id="SGPK01000234">
    <property type="protein sequence ID" value="THH05829.1"/>
    <property type="molecule type" value="Genomic_DNA"/>
</dbReference>
<feature type="compositionally biased region" description="Basic and acidic residues" evidence="4">
    <location>
        <begin position="509"/>
        <end position="525"/>
    </location>
</feature>
<evidence type="ECO:0000256" key="3">
    <source>
        <dbReference type="SAM" id="Coils"/>
    </source>
</evidence>
<dbReference type="InterPro" id="IPR050613">
    <property type="entry name" value="Sec_Metabolite_Reg"/>
</dbReference>
<dbReference type="PANTHER" id="PTHR31001:SF56">
    <property type="entry name" value="ZN(2)-C6 FUNGAL-TYPE DOMAIN-CONTAINING PROTEIN"/>
    <property type="match status" value="1"/>
</dbReference>
<protein>
    <recommendedName>
        <fullName evidence="7">Transcription factor domain-containing protein</fullName>
    </recommendedName>
</protein>
<dbReference type="CDD" id="cd12148">
    <property type="entry name" value="fungal_TF_MHR"/>
    <property type="match status" value="1"/>
</dbReference>
<dbReference type="Proteomes" id="UP000308199">
    <property type="component" value="Unassembled WGS sequence"/>
</dbReference>
<keyword evidence="3" id="KW-0175">Coiled coil</keyword>
<reference evidence="5 6" key="1">
    <citation type="submission" date="2019-02" db="EMBL/GenBank/DDBJ databases">
        <title>Genome sequencing of the rare red list fungi Phellinidium pouzarii.</title>
        <authorList>
            <person name="Buettner E."/>
            <person name="Kellner H."/>
        </authorList>
    </citation>
    <scope>NUCLEOTIDE SEQUENCE [LARGE SCALE GENOMIC DNA]</scope>
    <source>
        <strain evidence="5 6">DSM 108285</strain>
    </source>
</reference>
<evidence type="ECO:0000256" key="2">
    <source>
        <dbReference type="ARBA" id="ARBA00023242"/>
    </source>
</evidence>
<feature type="coiled-coil region" evidence="3">
    <location>
        <begin position="6"/>
        <end position="33"/>
    </location>
</feature>
<dbReference type="GO" id="GO:0005634">
    <property type="term" value="C:nucleus"/>
    <property type="evidence" value="ECO:0007669"/>
    <property type="project" value="UniProtKB-SubCell"/>
</dbReference>